<feature type="transmembrane region" description="Helical" evidence="1">
    <location>
        <begin position="157"/>
        <end position="178"/>
    </location>
</feature>
<name>A0ABW5NQ55_9SPHI</name>
<evidence type="ECO:0000256" key="1">
    <source>
        <dbReference type="SAM" id="Phobius"/>
    </source>
</evidence>
<proteinExistence type="predicted"/>
<dbReference type="EMBL" id="JBHUMA010000008">
    <property type="protein sequence ID" value="MFD2600143.1"/>
    <property type="molecule type" value="Genomic_DNA"/>
</dbReference>
<reference evidence="3" key="1">
    <citation type="journal article" date="2019" name="Int. J. Syst. Evol. Microbiol.">
        <title>The Global Catalogue of Microorganisms (GCM) 10K type strain sequencing project: providing services to taxonomists for standard genome sequencing and annotation.</title>
        <authorList>
            <consortium name="The Broad Institute Genomics Platform"/>
            <consortium name="The Broad Institute Genome Sequencing Center for Infectious Disease"/>
            <person name="Wu L."/>
            <person name="Ma J."/>
        </authorList>
    </citation>
    <scope>NUCLEOTIDE SEQUENCE [LARGE SCALE GENOMIC DNA]</scope>
    <source>
        <strain evidence="3">KCTC 42248</strain>
    </source>
</reference>
<accession>A0ABW5NQ55</accession>
<dbReference type="RefSeq" id="WP_380870283.1">
    <property type="nucleotide sequence ID" value="NZ_JBHUMA010000008.1"/>
</dbReference>
<feature type="transmembrane region" description="Helical" evidence="1">
    <location>
        <begin position="12"/>
        <end position="37"/>
    </location>
</feature>
<sequence>MEASSSQPKLATSSGVGITLLLGILAAIILPIIYVIINRMIPNIWFSAITAALLGLGIGAAINFGIQIGKLRSKTIAFVVATFCGLLGFYVQWVFFDTIAYSQNGFTFDLNSDDIKVLASDFFFLFTHPNLLFTEISSLNEYGTFSIESSSTVSGGLLWLIWFGEFVIILGGLFFAVFREGTIDTPYSELNNAWFKKRKELHFIPFVTDKEAFLQDLDNKNYAVLANDPALQIAAEYAQVTIFESPNESISYINVVNITNPSGKAKDRKVNKVARLHPIEDYQVQSIDSTDAMDSTDSDQSLA</sequence>
<organism evidence="2 3">
    <name type="scientific">Sphingobacterium corticis</name>
    <dbReference type="NCBI Taxonomy" id="1812823"/>
    <lineage>
        <taxon>Bacteria</taxon>
        <taxon>Pseudomonadati</taxon>
        <taxon>Bacteroidota</taxon>
        <taxon>Sphingobacteriia</taxon>
        <taxon>Sphingobacteriales</taxon>
        <taxon>Sphingobacteriaceae</taxon>
        <taxon>Sphingobacterium</taxon>
    </lineage>
</organism>
<evidence type="ECO:0000313" key="2">
    <source>
        <dbReference type="EMBL" id="MFD2600143.1"/>
    </source>
</evidence>
<protein>
    <submittedName>
        <fullName evidence="2">Uncharacterized protein</fullName>
    </submittedName>
</protein>
<dbReference type="Proteomes" id="UP001597393">
    <property type="component" value="Unassembled WGS sequence"/>
</dbReference>
<feature type="transmembrane region" description="Helical" evidence="1">
    <location>
        <begin position="76"/>
        <end position="96"/>
    </location>
</feature>
<comment type="caution">
    <text evidence="2">The sequence shown here is derived from an EMBL/GenBank/DDBJ whole genome shotgun (WGS) entry which is preliminary data.</text>
</comment>
<feature type="transmembrane region" description="Helical" evidence="1">
    <location>
        <begin position="43"/>
        <end position="64"/>
    </location>
</feature>
<keyword evidence="1" id="KW-0472">Membrane</keyword>
<keyword evidence="3" id="KW-1185">Reference proteome</keyword>
<gene>
    <name evidence="2" type="ORF">ACFSQ3_14390</name>
</gene>
<evidence type="ECO:0000313" key="3">
    <source>
        <dbReference type="Proteomes" id="UP001597393"/>
    </source>
</evidence>
<keyword evidence="1" id="KW-0812">Transmembrane</keyword>
<keyword evidence="1" id="KW-1133">Transmembrane helix</keyword>